<evidence type="ECO:0000256" key="12">
    <source>
        <dbReference type="ARBA" id="ARBA00023212"/>
    </source>
</evidence>
<dbReference type="GO" id="GO:0035869">
    <property type="term" value="C:ciliary transition zone"/>
    <property type="evidence" value="ECO:0007669"/>
    <property type="project" value="UniProtKB-ARBA"/>
</dbReference>
<keyword evidence="10" id="KW-0969">Cilium</keyword>
<evidence type="ECO:0000256" key="8">
    <source>
        <dbReference type="ARBA" id="ARBA00022794"/>
    </source>
</evidence>
<keyword evidence="5" id="KW-0268">Exocytosis</keyword>
<proteinExistence type="inferred from homology"/>
<dbReference type="PROSITE" id="PS51419">
    <property type="entry name" value="RAB"/>
    <property type="match status" value="1"/>
</dbReference>
<dbReference type="FunFam" id="3.40.50.300:FF:001043">
    <property type="entry name" value="ciliogenesis and planar polarity effector 2"/>
    <property type="match status" value="1"/>
</dbReference>
<keyword evidence="11" id="KW-0342">GTP-binding</keyword>
<protein>
    <recommendedName>
        <fullName evidence="3">Ciliogenesis and planar polarity effector 2</fullName>
    </recommendedName>
    <alternativeName>
        <fullName evidence="14">REM2- and Rab-like small GTPase 1</fullName>
    </alternativeName>
</protein>
<dbReference type="PRINTS" id="PR00449">
    <property type="entry name" value="RASTRNSFRMNG"/>
</dbReference>
<keyword evidence="13" id="KW-0966">Cell projection</keyword>
<dbReference type="Proteomes" id="UP000694726">
    <property type="component" value="Unplaced"/>
</dbReference>
<evidence type="ECO:0000256" key="7">
    <source>
        <dbReference type="ARBA" id="ARBA00022741"/>
    </source>
</evidence>
<evidence type="ECO:0000256" key="9">
    <source>
        <dbReference type="ARBA" id="ARBA00022927"/>
    </source>
</evidence>
<dbReference type="CDD" id="cd00882">
    <property type="entry name" value="Ras_like_GTPase"/>
    <property type="match status" value="1"/>
</dbReference>
<gene>
    <name evidence="17" type="primary">CPLANE2</name>
</gene>
<evidence type="ECO:0000256" key="15">
    <source>
        <dbReference type="ARBA" id="ARBA00059137"/>
    </source>
</evidence>
<evidence type="ECO:0000256" key="16">
    <source>
        <dbReference type="ARBA" id="ARBA00062199"/>
    </source>
</evidence>
<evidence type="ECO:0000256" key="13">
    <source>
        <dbReference type="ARBA" id="ARBA00023273"/>
    </source>
</evidence>
<accession>A0A8D0MR86</accession>
<evidence type="ECO:0000256" key="2">
    <source>
        <dbReference type="ARBA" id="ARBA00006270"/>
    </source>
</evidence>
<comment type="subunit">
    <text evidence="16">Interacts with FUZ. Associates with the CPLANE (ciliogenesis and planar polarity effectors) complex via its interaction with FUZ.</text>
</comment>
<evidence type="ECO:0000256" key="4">
    <source>
        <dbReference type="ARBA" id="ARBA00022448"/>
    </source>
</evidence>
<evidence type="ECO:0000256" key="11">
    <source>
        <dbReference type="ARBA" id="ARBA00023134"/>
    </source>
</evidence>
<keyword evidence="7" id="KW-0547">Nucleotide-binding</keyword>
<keyword evidence="9" id="KW-0653">Protein transport</keyword>
<keyword evidence="6" id="KW-0963">Cytoplasm</keyword>
<dbReference type="PANTHER" id="PTHR14983:SF1">
    <property type="entry name" value="CILIOGENESIS AND PLANAR POLARITY EFFECTOR 2"/>
    <property type="match status" value="1"/>
</dbReference>
<dbReference type="GO" id="GO:0015031">
    <property type="term" value="P:protein transport"/>
    <property type="evidence" value="ECO:0007669"/>
    <property type="project" value="UniProtKB-KW"/>
</dbReference>
<evidence type="ECO:0000256" key="10">
    <source>
        <dbReference type="ARBA" id="ARBA00023069"/>
    </source>
</evidence>
<dbReference type="InterPro" id="IPR001806">
    <property type="entry name" value="Small_GTPase"/>
</dbReference>
<dbReference type="GO" id="GO:0030030">
    <property type="term" value="P:cell projection organization"/>
    <property type="evidence" value="ECO:0007669"/>
    <property type="project" value="UniProtKB-KW"/>
</dbReference>
<dbReference type="GO" id="GO:0006887">
    <property type="term" value="P:exocytosis"/>
    <property type="evidence" value="ECO:0007669"/>
    <property type="project" value="UniProtKB-KW"/>
</dbReference>
<evidence type="ECO:0000256" key="14">
    <source>
        <dbReference type="ARBA" id="ARBA00030243"/>
    </source>
</evidence>
<dbReference type="PANTHER" id="PTHR14983">
    <property type="entry name" value="CILIOGENESIS AND PLANAR POLARITY EFFECTOR 2"/>
    <property type="match status" value="1"/>
</dbReference>
<keyword evidence="12" id="KW-0206">Cytoskeleton</keyword>
<evidence type="ECO:0000256" key="6">
    <source>
        <dbReference type="ARBA" id="ARBA00022490"/>
    </source>
</evidence>
<dbReference type="Ensembl" id="ENSSSCT00015016163.1">
    <property type="protein sequence ID" value="ENSSSCP00015006295.1"/>
    <property type="gene ID" value="ENSSSCG00015012219.1"/>
</dbReference>
<dbReference type="GO" id="GO:0005525">
    <property type="term" value="F:GTP binding"/>
    <property type="evidence" value="ECO:0007669"/>
    <property type="project" value="UniProtKB-KW"/>
</dbReference>
<dbReference type="InterPro" id="IPR039677">
    <property type="entry name" value="RSG1"/>
</dbReference>
<organism evidence="17 18">
    <name type="scientific">Sus scrofa</name>
    <name type="common">Pig</name>
    <dbReference type="NCBI Taxonomy" id="9823"/>
    <lineage>
        <taxon>Eukaryota</taxon>
        <taxon>Metazoa</taxon>
        <taxon>Chordata</taxon>
        <taxon>Craniata</taxon>
        <taxon>Vertebrata</taxon>
        <taxon>Euteleostomi</taxon>
        <taxon>Mammalia</taxon>
        <taxon>Eutheria</taxon>
        <taxon>Laurasiatheria</taxon>
        <taxon>Artiodactyla</taxon>
        <taxon>Suina</taxon>
        <taxon>Suidae</taxon>
        <taxon>Sus</taxon>
    </lineage>
</organism>
<dbReference type="AlphaFoldDB" id="A0A8D0MR86"/>
<evidence type="ECO:0000256" key="5">
    <source>
        <dbReference type="ARBA" id="ARBA00022483"/>
    </source>
</evidence>
<comment type="function">
    <text evidence="15">Required for efficient primary cilia initiation, regulating a late step in cilia initiation. Plays a role in the final maturation of the mother centriole and ciliary vesicle that allows extension of the ciliary axoneme.</text>
</comment>
<reference evidence="17" key="1">
    <citation type="submission" date="2025-08" db="UniProtKB">
        <authorList>
            <consortium name="Ensembl"/>
        </authorList>
    </citation>
    <scope>IDENTIFICATION</scope>
</reference>
<name>A0A8D0MR86_PIG</name>
<dbReference type="Pfam" id="PF00071">
    <property type="entry name" value="Ras"/>
    <property type="match status" value="1"/>
</dbReference>
<evidence type="ECO:0000256" key="1">
    <source>
        <dbReference type="ARBA" id="ARBA00004120"/>
    </source>
</evidence>
<sequence length="351" mass="38578">MGWLSAREQCRGKRAMELLCLGVSPLRILKGSLDTKIRIRRVGLLHPLRRELGLLEGPWADEEGSQVQLGTVALSHLLLSAFCHLPSLLGCPAMARPPTPGSVIVPDWHESAEGKEYLACILRKNRRRVFGLLERPVLPPPVAVDTASYKIFVSGKSGVGKTALVAKLAGLEVPVVHHETTGIQTTVVFWPAKLQASNRVVMFRFEFWDCGESALKKFDHMLPACKEKADAFLFLFSFTDRASFEDLPGQLARVAGEAPGVVRMVIGSKFDQYMHTDVPECDLTAFRQAWELPLLRVKSVPGRRLADGRTLDGRAGLADVAHVLNGLAEQLWHQDQVAAGLLPNSPEDTPS</sequence>
<comment type="subcellular location">
    <subcellularLocation>
        <location evidence="1">Cytoplasm</location>
        <location evidence="1">Cytoskeleton</location>
        <location evidence="1">Cilium basal body</location>
    </subcellularLocation>
</comment>
<dbReference type="InterPro" id="IPR027417">
    <property type="entry name" value="P-loop_NTPase"/>
</dbReference>
<dbReference type="GO" id="GO:0003924">
    <property type="term" value="F:GTPase activity"/>
    <property type="evidence" value="ECO:0007669"/>
    <property type="project" value="InterPro"/>
</dbReference>
<dbReference type="GO" id="GO:0005815">
    <property type="term" value="C:microtubule organizing center"/>
    <property type="evidence" value="ECO:0007669"/>
    <property type="project" value="UniProtKB-ARBA"/>
</dbReference>
<keyword evidence="8" id="KW-0970">Cilium biogenesis/degradation</keyword>
<evidence type="ECO:0000256" key="3">
    <source>
        <dbReference type="ARBA" id="ARBA00021423"/>
    </source>
</evidence>
<evidence type="ECO:0000313" key="17">
    <source>
        <dbReference type="Ensembl" id="ENSSSCP00015006295.1"/>
    </source>
</evidence>
<comment type="similarity">
    <text evidence="2">Belongs to the small GTPase superfamily. Rab family.</text>
</comment>
<dbReference type="Gene3D" id="3.40.50.300">
    <property type="entry name" value="P-loop containing nucleotide triphosphate hydrolases"/>
    <property type="match status" value="1"/>
</dbReference>
<keyword evidence="4" id="KW-0813">Transport</keyword>
<evidence type="ECO:0000313" key="18">
    <source>
        <dbReference type="Proteomes" id="UP000694726"/>
    </source>
</evidence>
<dbReference type="SUPFAM" id="SSF52540">
    <property type="entry name" value="P-loop containing nucleoside triphosphate hydrolases"/>
    <property type="match status" value="1"/>
</dbReference>